<sequence length="137" mass="14480">MKRLIVDVRPGEYAVTRNVATAGVPTGLFDLTDCLVSVTRTPDELSIIAPSSFKIAGEIPGYSCEKGWRLLTVRGPLEFTLTGIMAALAGELAAAGVSLFALSTYDTDHLLVKQKDLGRAVLALRAAGHELVVAPEA</sequence>
<dbReference type="RefSeq" id="WP_189153664.1">
    <property type="nucleotide sequence ID" value="NZ_BMNC01000002.1"/>
</dbReference>
<dbReference type="PIRSF" id="PIRSF008459">
    <property type="entry name" value="UCP008459"/>
    <property type="match status" value="1"/>
</dbReference>
<organism evidence="2 3">
    <name type="scientific">Lentzea pudingi</name>
    <dbReference type="NCBI Taxonomy" id="1789439"/>
    <lineage>
        <taxon>Bacteria</taxon>
        <taxon>Bacillati</taxon>
        <taxon>Actinomycetota</taxon>
        <taxon>Actinomycetes</taxon>
        <taxon>Pseudonocardiales</taxon>
        <taxon>Pseudonocardiaceae</taxon>
        <taxon>Lentzea</taxon>
    </lineage>
</organism>
<reference evidence="3" key="1">
    <citation type="journal article" date="2019" name="Int. J. Syst. Evol. Microbiol.">
        <title>The Global Catalogue of Microorganisms (GCM) 10K type strain sequencing project: providing services to taxonomists for standard genome sequencing and annotation.</title>
        <authorList>
            <consortium name="The Broad Institute Genomics Platform"/>
            <consortium name="The Broad Institute Genome Sequencing Center for Infectious Disease"/>
            <person name="Wu L."/>
            <person name="Ma J."/>
        </authorList>
    </citation>
    <scope>NUCLEOTIDE SEQUENCE [LARGE SCALE GENOMIC DNA]</scope>
    <source>
        <strain evidence="3">CGMCC 4.7319</strain>
    </source>
</reference>
<dbReference type="SUPFAM" id="SSF55021">
    <property type="entry name" value="ACT-like"/>
    <property type="match status" value="1"/>
</dbReference>
<dbReference type="InterPro" id="IPR051719">
    <property type="entry name" value="CASTOR_mTORC1"/>
</dbReference>
<dbReference type="InterPro" id="IPR016540">
    <property type="entry name" value="UCP008459"/>
</dbReference>
<proteinExistence type="predicted"/>
<comment type="caution">
    <text evidence="2">The sequence shown here is derived from an EMBL/GenBank/DDBJ whole genome shotgun (WGS) entry which is preliminary data.</text>
</comment>
<dbReference type="EMBL" id="BMNC01000002">
    <property type="protein sequence ID" value="GGM78166.1"/>
    <property type="molecule type" value="Genomic_DNA"/>
</dbReference>
<dbReference type="InterPro" id="IPR027795">
    <property type="entry name" value="CASTOR_ACT_dom"/>
</dbReference>
<dbReference type="PANTHER" id="PTHR31131">
    <property type="entry name" value="CHROMOSOME 1, WHOLE GENOME SHOTGUN SEQUENCE"/>
    <property type="match status" value="1"/>
</dbReference>
<dbReference type="Gene3D" id="3.30.2130.10">
    <property type="entry name" value="VC0802-like"/>
    <property type="match status" value="1"/>
</dbReference>
<feature type="domain" description="CASTOR ACT" evidence="1">
    <location>
        <begin position="64"/>
        <end position="125"/>
    </location>
</feature>
<accession>A0ABQ2HFJ6</accession>
<dbReference type="InterPro" id="IPR045865">
    <property type="entry name" value="ACT-like_dom_sf"/>
</dbReference>
<protein>
    <submittedName>
        <fullName evidence="2">Amino acid-binding protein</fullName>
    </submittedName>
</protein>
<keyword evidence="3" id="KW-1185">Reference proteome</keyword>
<dbReference type="Pfam" id="PF13840">
    <property type="entry name" value="ACT_7"/>
    <property type="match status" value="1"/>
</dbReference>
<gene>
    <name evidence="2" type="ORF">GCM10011609_12450</name>
</gene>
<evidence type="ECO:0000313" key="3">
    <source>
        <dbReference type="Proteomes" id="UP000597656"/>
    </source>
</evidence>
<evidence type="ECO:0000313" key="2">
    <source>
        <dbReference type="EMBL" id="GGM78166.1"/>
    </source>
</evidence>
<dbReference type="PANTHER" id="PTHR31131:SF6">
    <property type="entry name" value="CASTOR ACT DOMAIN-CONTAINING PROTEIN"/>
    <property type="match status" value="1"/>
</dbReference>
<evidence type="ECO:0000259" key="1">
    <source>
        <dbReference type="Pfam" id="PF13840"/>
    </source>
</evidence>
<name>A0ABQ2HFJ6_9PSEU</name>
<dbReference type="Proteomes" id="UP000597656">
    <property type="component" value="Unassembled WGS sequence"/>
</dbReference>